<feature type="transmembrane region" description="Helical" evidence="6">
    <location>
        <begin position="218"/>
        <end position="235"/>
    </location>
</feature>
<dbReference type="Proteomes" id="UP000194432">
    <property type="component" value="Chromosome 1"/>
</dbReference>
<reference evidence="8 9" key="1">
    <citation type="submission" date="2017-05" db="EMBL/GenBank/DDBJ databases">
        <title>Polyphasic characterization of four soil-derived phenanthrene-degrading Acidovorax strains and proposal of Acidovorax phenanthrenivorans sp. nov.</title>
        <authorList>
            <person name="Singleton D.R."/>
            <person name="Lee J."/>
            <person name="Dickey A.N."/>
            <person name="Stroud A."/>
            <person name="Scholl E.H."/>
            <person name="Wright F.A."/>
            <person name="Aitken M.D."/>
        </authorList>
    </citation>
    <scope>NUCLEOTIDE SEQUENCE [LARGE SCALE GENOMIC DNA]</scope>
    <source>
        <strain evidence="8">NA3</strain>
    </source>
</reference>
<feature type="region of interest" description="Disordered" evidence="5">
    <location>
        <begin position="555"/>
        <end position="582"/>
    </location>
</feature>
<evidence type="ECO:0000313" key="8">
    <source>
        <dbReference type="EMBL" id="ART51023.1"/>
    </source>
</evidence>
<proteinExistence type="predicted"/>
<dbReference type="InterPro" id="IPR011547">
    <property type="entry name" value="SLC26A/SulP_dom"/>
</dbReference>
<feature type="transmembrane region" description="Helical" evidence="6">
    <location>
        <begin position="122"/>
        <end position="143"/>
    </location>
</feature>
<dbReference type="Pfam" id="PF00916">
    <property type="entry name" value="Sulfate_transp"/>
    <property type="match status" value="1"/>
</dbReference>
<keyword evidence="3 6" id="KW-1133">Transmembrane helix</keyword>
<feature type="transmembrane region" description="Helical" evidence="6">
    <location>
        <begin position="96"/>
        <end position="116"/>
    </location>
</feature>
<gene>
    <name evidence="8" type="ORF">CBP34_04195</name>
</gene>
<dbReference type="RefSeq" id="WP_094097383.1">
    <property type="nucleotide sequence ID" value="NZ_CP021361.1"/>
</dbReference>
<dbReference type="SUPFAM" id="SSF52091">
    <property type="entry name" value="SpoIIaa-like"/>
    <property type="match status" value="1"/>
</dbReference>
<dbReference type="InterPro" id="IPR001902">
    <property type="entry name" value="SLC26A/SulP_fam"/>
</dbReference>
<feature type="domain" description="STAS" evidence="7">
    <location>
        <begin position="472"/>
        <end position="550"/>
    </location>
</feature>
<evidence type="ECO:0000256" key="1">
    <source>
        <dbReference type="ARBA" id="ARBA00004141"/>
    </source>
</evidence>
<organism evidence="8 9">
    <name type="scientific">Acidovorax carolinensis</name>
    <dbReference type="NCBI Taxonomy" id="553814"/>
    <lineage>
        <taxon>Bacteria</taxon>
        <taxon>Pseudomonadati</taxon>
        <taxon>Pseudomonadota</taxon>
        <taxon>Betaproteobacteria</taxon>
        <taxon>Burkholderiales</taxon>
        <taxon>Comamonadaceae</taxon>
        <taxon>Acidovorax</taxon>
    </lineage>
</organism>
<feature type="compositionally biased region" description="Low complexity" evidence="5">
    <location>
        <begin position="555"/>
        <end position="565"/>
    </location>
</feature>
<dbReference type="PROSITE" id="PS50801">
    <property type="entry name" value="STAS"/>
    <property type="match status" value="1"/>
</dbReference>
<evidence type="ECO:0000313" key="9">
    <source>
        <dbReference type="Proteomes" id="UP000194432"/>
    </source>
</evidence>
<comment type="subcellular location">
    <subcellularLocation>
        <location evidence="1">Membrane</location>
        <topology evidence="1">Multi-pass membrane protein</topology>
    </subcellularLocation>
</comment>
<feature type="transmembrane region" description="Helical" evidence="6">
    <location>
        <begin position="403"/>
        <end position="433"/>
    </location>
</feature>
<dbReference type="GO" id="GO:0016020">
    <property type="term" value="C:membrane"/>
    <property type="evidence" value="ECO:0007669"/>
    <property type="project" value="UniProtKB-SubCell"/>
</dbReference>
<feature type="transmembrane region" description="Helical" evidence="6">
    <location>
        <begin position="56"/>
        <end position="89"/>
    </location>
</feature>
<feature type="transmembrane region" description="Helical" evidence="6">
    <location>
        <begin position="23"/>
        <end position="50"/>
    </location>
</feature>
<dbReference type="CDD" id="cd07042">
    <property type="entry name" value="STAS_SulP_like_sulfate_transporter"/>
    <property type="match status" value="1"/>
</dbReference>
<name>A0A240U0T8_9BURK</name>
<keyword evidence="4 6" id="KW-0472">Membrane</keyword>
<dbReference type="EMBL" id="CP021361">
    <property type="protein sequence ID" value="ART51023.1"/>
    <property type="molecule type" value="Genomic_DNA"/>
</dbReference>
<dbReference type="Pfam" id="PF01740">
    <property type="entry name" value="STAS"/>
    <property type="match status" value="1"/>
</dbReference>
<evidence type="ECO:0000256" key="6">
    <source>
        <dbReference type="SAM" id="Phobius"/>
    </source>
</evidence>
<sequence>MRFSFAFRPRLLDALRGYSRSRWLADVGAGVTVGIVALPLAMAFAIASGLKPEAGLWTAIIGGFLIALLGGTNVQIGGPAGAFIVIVYGIVERYGVANLLISTACAGVLLFLLGMFKLGNLVRFVPVSIVIGFTNGIAVLIGLSQLKDWLGLAIDKMPGNFFSQVHTLALHIGSFNPHALALGAACLGGLFLWPRLFVQGSPVLRVAEGHTVRRFARIPAPVVALVTLTALARWLEMPVETIGSKFGGIPQQLPAFALPDFSWDTVRLLVTPTVTIALLGAIESLLCARVADQVATDPHYKKHDPNQELMAQGVANFVVPFFGGMPATGTIARTVTNLRAGATSPIAGMVHAATLAVIVLVAAPLALHIPLAVLAGILLHVAWNMGEWHEFARLKHFSNHYRLLMLGTFLLTVVFDLTVAVEVGLVLSCVLFVRRMSALFRAERALTSTPATADAQGLALEPGPRPRMAWHLHGALFFGAAAKIDPIVQAVEAGPEGPEVVLDARDLFALDTTGLEGLEQILKAVGQRGGVLWVVDAQEQPRSLMERSGFSARLAEQNAAQAASAGNHNKNREETNHGSTAP</sequence>
<evidence type="ECO:0000256" key="4">
    <source>
        <dbReference type="ARBA" id="ARBA00023136"/>
    </source>
</evidence>
<accession>A0A240U0T8</accession>
<dbReference type="Gene3D" id="3.30.750.24">
    <property type="entry name" value="STAS domain"/>
    <property type="match status" value="1"/>
</dbReference>
<keyword evidence="2 6" id="KW-0812">Transmembrane</keyword>
<evidence type="ECO:0000256" key="5">
    <source>
        <dbReference type="SAM" id="MobiDB-lite"/>
    </source>
</evidence>
<dbReference type="PANTHER" id="PTHR11814">
    <property type="entry name" value="SULFATE TRANSPORTER"/>
    <property type="match status" value="1"/>
</dbReference>
<feature type="transmembrane region" description="Helical" evidence="6">
    <location>
        <begin position="355"/>
        <end position="383"/>
    </location>
</feature>
<dbReference type="KEGG" id="acin:CBP34_04195"/>
<evidence type="ECO:0000259" key="7">
    <source>
        <dbReference type="PROSITE" id="PS50801"/>
    </source>
</evidence>
<evidence type="ECO:0000256" key="3">
    <source>
        <dbReference type="ARBA" id="ARBA00022989"/>
    </source>
</evidence>
<evidence type="ECO:0000256" key="2">
    <source>
        <dbReference type="ARBA" id="ARBA00022692"/>
    </source>
</evidence>
<dbReference type="InterPro" id="IPR002645">
    <property type="entry name" value="STAS_dom"/>
</dbReference>
<keyword evidence="9" id="KW-1185">Reference proteome</keyword>
<dbReference type="InterPro" id="IPR036513">
    <property type="entry name" value="STAS_dom_sf"/>
</dbReference>
<dbReference type="GO" id="GO:0055085">
    <property type="term" value="P:transmembrane transport"/>
    <property type="evidence" value="ECO:0007669"/>
    <property type="project" value="InterPro"/>
</dbReference>
<dbReference type="AlphaFoldDB" id="A0A240U0T8"/>
<protein>
    <submittedName>
        <fullName evidence="8">Sodium-independent anion transporter</fullName>
    </submittedName>
</protein>